<dbReference type="PANTHER" id="PTHR38101">
    <property type="entry name" value="UPF0307 PROTEIN YJGA"/>
    <property type="match status" value="1"/>
</dbReference>
<dbReference type="CDD" id="cd16331">
    <property type="entry name" value="YjgA-like"/>
    <property type="match status" value="1"/>
</dbReference>
<dbReference type="PANTHER" id="PTHR38101:SF1">
    <property type="entry name" value="UPF0307 PROTEIN YJGA"/>
    <property type="match status" value="1"/>
</dbReference>
<dbReference type="GO" id="GO:0043022">
    <property type="term" value="F:ribosome binding"/>
    <property type="evidence" value="ECO:0007669"/>
    <property type="project" value="UniProtKB-UniRule"/>
</dbReference>
<dbReference type="OrthoDB" id="5293604at2"/>
<evidence type="ECO:0000256" key="6">
    <source>
        <dbReference type="SAM" id="MobiDB-lite"/>
    </source>
</evidence>
<dbReference type="InterPro" id="IPR023153">
    <property type="entry name" value="DarP_sf"/>
</dbReference>
<dbReference type="AlphaFoldDB" id="A0A1Y1SH64"/>
<keyword evidence="4 5" id="KW-0694">RNA-binding</keyword>
<evidence type="ECO:0000256" key="3">
    <source>
        <dbReference type="ARBA" id="ARBA00022730"/>
    </source>
</evidence>
<evidence type="ECO:0000313" key="8">
    <source>
        <dbReference type="Proteomes" id="UP000192342"/>
    </source>
</evidence>
<name>A0A1Y1SH64_9GAMM</name>
<protein>
    <recommendedName>
        <fullName evidence="5">Dual-action ribosomal maturation protein DarP</fullName>
    </recommendedName>
    <alternativeName>
        <fullName evidence="5">Large ribosomal subunit assembly factor DarP</fullName>
    </alternativeName>
</protein>
<dbReference type="EMBL" id="AQQV01000001">
    <property type="protein sequence ID" value="ORE89013.1"/>
    <property type="molecule type" value="Genomic_DNA"/>
</dbReference>
<dbReference type="HAMAP" id="MF_00765">
    <property type="entry name" value="DarP"/>
    <property type="match status" value="1"/>
</dbReference>
<dbReference type="InterPro" id="IPR006839">
    <property type="entry name" value="DarP"/>
</dbReference>
<dbReference type="NCBIfam" id="NF003593">
    <property type="entry name" value="PRK05255.1-1"/>
    <property type="match status" value="1"/>
</dbReference>
<keyword evidence="2 5" id="KW-0690">Ribosome biogenesis</keyword>
<keyword evidence="3 5" id="KW-0699">rRNA-binding</keyword>
<organism evidence="7 8">
    <name type="scientific">Oceanococcus atlanticus</name>
    <dbReference type="NCBI Taxonomy" id="1317117"/>
    <lineage>
        <taxon>Bacteria</taxon>
        <taxon>Pseudomonadati</taxon>
        <taxon>Pseudomonadota</taxon>
        <taxon>Gammaproteobacteria</taxon>
        <taxon>Chromatiales</taxon>
        <taxon>Oceanococcaceae</taxon>
        <taxon>Oceanococcus</taxon>
    </lineage>
</organism>
<evidence type="ECO:0000256" key="1">
    <source>
        <dbReference type="ARBA" id="ARBA00022490"/>
    </source>
</evidence>
<reference evidence="7 8" key="1">
    <citation type="submission" date="2013-04" db="EMBL/GenBank/DDBJ databases">
        <title>Oceanococcus atlanticus 22II-S10r2 Genome Sequencing.</title>
        <authorList>
            <person name="Lai Q."/>
            <person name="Li G."/>
            <person name="Shao Z."/>
        </authorList>
    </citation>
    <scope>NUCLEOTIDE SEQUENCE [LARGE SCALE GENOMIC DNA]</scope>
    <source>
        <strain evidence="7 8">22II-S10r2</strain>
    </source>
</reference>
<evidence type="ECO:0000313" key="7">
    <source>
        <dbReference type="EMBL" id="ORE89013.1"/>
    </source>
</evidence>
<dbReference type="Gene3D" id="1.10.60.30">
    <property type="entry name" value="PSPTO4464-like domains"/>
    <property type="match status" value="2"/>
</dbReference>
<dbReference type="GO" id="GO:1902626">
    <property type="term" value="P:assembly of large subunit precursor of preribosome"/>
    <property type="evidence" value="ECO:0007669"/>
    <property type="project" value="UniProtKB-UniRule"/>
</dbReference>
<dbReference type="Pfam" id="PF04751">
    <property type="entry name" value="DarP"/>
    <property type="match status" value="1"/>
</dbReference>
<dbReference type="GO" id="GO:0005829">
    <property type="term" value="C:cytosol"/>
    <property type="evidence" value="ECO:0007669"/>
    <property type="project" value="TreeGrafter"/>
</dbReference>
<dbReference type="STRING" id="1317117.ATO7_04020"/>
<comment type="subcellular location">
    <subcellularLocation>
        <location evidence="5">Cytoplasm</location>
    </subcellularLocation>
    <text evidence="5">Associates with late stage pre-50S ribosomal subunits.</text>
</comment>
<sequence length="170" mass="18946">MSDSEDQASYDGPSKSQLKREDAELQALGLRLTGLSKAQIAAFPVQENLRDALIEYKRITSHEARRRHVKRIGKLLREHDADAVALAMDKVDPSSSLSMQATHSAQRWCDRLIAEGNAAVTAFVDQYPQVEIQPLRQMLRKASKTADPTKPSPAQRELLRFVRQVIVAGA</sequence>
<dbReference type="PIRSF" id="PIRSF016183">
    <property type="entry name" value="UCP016183"/>
    <property type="match status" value="1"/>
</dbReference>
<dbReference type="Proteomes" id="UP000192342">
    <property type="component" value="Unassembled WGS sequence"/>
</dbReference>
<proteinExistence type="inferred from homology"/>
<comment type="similarity">
    <text evidence="5">Belongs to the DarP family.</text>
</comment>
<evidence type="ECO:0000256" key="5">
    <source>
        <dbReference type="HAMAP-Rule" id="MF_00765"/>
    </source>
</evidence>
<comment type="caution">
    <text evidence="7">The sequence shown here is derived from an EMBL/GenBank/DDBJ whole genome shotgun (WGS) entry which is preliminary data.</text>
</comment>
<keyword evidence="1 5" id="KW-0963">Cytoplasm</keyword>
<accession>A0A1Y1SH64</accession>
<dbReference type="SUPFAM" id="SSF158710">
    <property type="entry name" value="PSPTO4464-like"/>
    <property type="match status" value="1"/>
</dbReference>
<dbReference type="GO" id="GO:0019843">
    <property type="term" value="F:rRNA binding"/>
    <property type="evidence" value="ECO:0007669"/>
    <property type="project" value="UniProtKB-UniRule"/>
</dbReference>
<feature type="region of interest" description="Disordered" evidence="6">
    <location>
        <begin position="1"/>
        <end position="20"/>
    </location>
</feature>
<dbReference type="RefSeq" id="WP_083559763.1">
    <property type="nucleotide sequence ID" value="NZ_AQQV01000001.1"/>
</dbReference>
<gene>
    <name evidence="5" type="primary">darP</name>
    <name evidence="7" type="ORF">ATO7_04020</name>
</gene>
<evidence type="ECO:0000256" key="2">
    <source>
        <dbReference type="ARBA" id="ARBA00022517"/>
    </source>
</evidence>
<evidence type="ECO:0000256" key="4">
    <source>
        <dbReference type="ARBA" id="ARBA00022884"/>
    </source>
</evidence>
<comment type="function">
    <text evidence="5">Member of a network of 50S ribosomal subunit biogenesis factors which assembles along the 30S-50S interface, preventing incorrect 23S rRNA structures from forming. Promotes peptidyl transferase center (PTC) maturation.</text>
</comment>
<keyword evidence="8" id="KW-1185">Reference proteome</keyword>